<evidence type="ECO:0000256" key="1">
    <source>
        <dbReference type="ARBA" id="ARBA00010515"/>
    </source>
</evidence>
<dbReference type="Proteomes" id="UP000482960">
    <property type="component" value="Unassembled WGS sequence"/>
</dbReference>
<feature type="domain" description="Alpha/beta hydrolase fold-3" evidence="4">
    <location>
        <begin position="76"/>
        <end position="281"/>
    </location>
</feature>
<gene>
    <name evidence="5" type="ORF">Prum_015760</name>
</gene>
<keyword evidence="2" id="KW-0378">Hydrolase</keyword>
<dbReference type="Gene3D" id="3.40.50.1820">
    <property type="entry name" value="alpha/beta hydrolase"/>
    <property type="match status" value="1"/>
</dbReference>
<dbReference type="PROSITE" id="PS00122">
    <property type="entry name" value="CARBOXYLESTERASE_B_1"/>
    <property type="match status" value="1"/>
</dbReference>
<dbReference type="RefSeq" id="WP_173075089.1">
    <property type="nucleotide sequence ID" value="NZ_BAABJB010000006.1"/>
</dbReference>
<sequence>MPLHPQLLAMREQRRRDGTRPLYEQSLAEARAADLAAIKADRGAPYPVGEVVDLRVAGRLDARLYRPTGAGTKPVLVYFFGGGWVLGSLETSDGICRRLCADADCVVLSVAYRLAPEHPFPAAPLDCYAAVRWAASHVDGFGGDPARISVAGDSAGGNLAAAVTLQARAGGPALASQVLVYPNVEYGADTPSMRDNTDPSFFNRTSVGWYWGHYLARPEDGADPLASPLRAGDLSGLPPALIITAEYDPLRDEGERYADRLRAAGVPVELERYDGMTHGFFTMTGALVEARTATARVAEYLRKSWARAVKQYRP</sequence>
<evidence type="ECO:0000259" key="4">
    <source>
        <dbReference type="Pfam" id="PF07859"/>
    </source>
</evidence>
<organism evidence="5 6">
    <name type="scientific">Phytohabitans rumicis</name>
    <dbReference type="NCBI Taxonomy" id="1076125"/>
    <lineage>
        <taxon>Bacteria</taxon>
        <taxon>Bacillati</taxon>
        <taxon>Actinomycetota</taxon>
        <taxon>Actinomycetes</taxon>
        <taxon>Micromonosporales</taxon>
        <taxon>Micromonosporaceae</taxon>
    </lineage>
</organism>
<protein>
    <submittedName>
        <fullName evidence="5">Putative lipase/esterase</fullName>
    </submittedName>
</protein>
<keyword evidence="6" id="KW-1185">Reference proteome</keyword>
<dbReference type="PROSITE" id="PS01174">
    <property type="entry name" value="LIPASE_GDXG_SER"/>
    <property type="match status" value="1"/>
</dbReference>
<dbReference type="SUPFAM" id="SSF53474">
    <property type="entry name" value="alpha/beta-Hydrolases"/>
    <property type="match status" value="1"/>
</dbReference>
<dbReference type="PANTHER" id="PTHR48081">
    <property type="entry name" value="AB HYDROLASE SUPERFAMILY PROTEIN C4A8.06C"/>
    <property type="match status" value="1"/>
</dbReference>
<dbReference type="InterPro" id="IPR019826">
    <property type="entry name" value="Carboxylesterase_B_AS"/>
</dbReference>
<reference evidence="5 6" key="1">
    <citation type="submission" date="2020-03" db="EMBL/GenBank/DDBJ databases">
        <title>Whole genome shotgun sequence of Phytohabitans rumicis NBRC 108638.</title>
        <authorList>
            <person name="Komaki H."/>
            <person name="Tamura T."/>
        </authorList>
    </citation>
    <scope>NUCLEOTIDE SEQUENCE [LARGE SCALE GENOMIC DNA]</scope>
    <source>
        <strain evidence="5 6">NBRC 108638</strain>
    </source>
</reference>
<dbReference type="FunFam" id="3.40.50.1820:FF:000089">
    <property type="entry name" value="Alpha/beta hydrolase"/>
    <property type="match status" value="1"/>
</dbReference>
<dbReference type="Pfam" id="PF07859">
    <property type="entry name" value="Abhydrolase_3"/>
    <property type="match status" value="1"/>
</dbReference>
<dbReference type="GO" id="GO:0016787">
    <property type="term" value="F:hydrolase activity"/>
    <property type="evidence" value="ECO:0007669"/>
    <property type="project" value="UniProtKB-KW"/>
</dbReference>
<dbReference type="InterPro" id="IPR029058">
    <property type="entry name" value="AB_hydrolase_fold"/>
</dbReference>
<accession>A0A6V8KVR8</accession>
<evidence type="ECO:0000313" key="5">
    <source>
        <dbReference type="EMBL" id="GFJ87934.1"/>
    </source>
</evidence>
<feature type="active site" evidence="3">
    <location>
        <position position="154"/>
    </location>
</feature>
<dbReference type="PANTHER" id="PTHR48081:SF8">
    <property type="entry name" value="ALPHA_BETA HYDROLASE FOLD-3 DOMAIN-CONTAINING PROTEIN-RELATED"/>
    <property type="match status" value="1"/>
</dbReference>
<evidence type="ECO:0000256" key="3">
    <source>
        <dbReference type="PROSITE-ProRule" id="PRU10038"/>
    </source>
</evidence>
<dbReference type="InterPro" id="IPR033140">
    <property type="entry name" value="Lipase_GDXG_put_SER_AS"/>
</dbReference>
<reference evidence="5 6" key="2">
    <citation type="submission" date="2020-03" db="EMBL/GenBank/DDBJ databases">
        <authorList>
            <person name="Ichikawa N."/>
            <person name="Kimura A."/>
            <person name="Kitahashi Y."/>
            <person name="Uohara A."/>
        </authorList>
    </citation>
    <scope>NUCLEOTIDE SEQUENCE [LARGE SCALE GENOMIC DNA]</scope>
    <source>
        <strain evidence="5 6">NBRC 108638</strain>
    </source>
</reference>
<evidence type="ECO:0000256" key="2">
    <source>
        <dbReference type="ARBA" id="ARBA00022801"/>
    </source>
</evidence>
<evidence type="ECO:0000313" key="6">
    <source>
        <dbReference type="Proteomes" id="UP000482960"/>
    </source>
</evidence>
<dbReference type="EMBL" id="BLPG01000001">
    <property type="protein sequence ID" value="GFJ87934.1"/>
    <property type="molecule type" value="Genomic_DNA"/>
</dbReference>
<dbReference type="InterPro" id="IPR013094">
    <property type="entry name" value="AB_hydrolase_3"/>
</dbReference>
<name>A0A6V8KVR8_9ACTN</name>
<proteinExistence type="inferred from homology"/>
<comment type="caution">
    <text evidence="5">The sequence shown here is derived from an EMBL/GenBank/DDBJ whole genome shotgun (WGS) entry which is preliminary data.</text>
</comment>
<dbReference type="InterPro" id="IPR050300">
    <property type="entry name" value="GDXG_lipolytic_enzyme"/>
</dbReference>
<dbReference type="AlphaFoldDB" id="A0A6V8KVR8"/>
<comment type="similarity">
    <text evidence="1">Belongs to the 'GDXG' lipolytic enzyme family.</text>
</comment>